<keyword evidence="10" id="KW-1185">Reference proteome</keyword>
<comment type="pathway">
    <text evidence="1">Glycan metabolism; bacterial cellulose biosynthesis.</text>
</comment>
<dbReference type="PRINTS" id="PR01441">
    <property type="entry name" value="CELLSNTHASEC"/>
</dbReference>
<evidence type="ECO:0000313" key="9">
    <source>
        <dbReference type="EMBL" id="RZS54567.1"/>
    </source>
</evidence>
<keyword evidence="3" id="KW-0677">Repeat</keyword>
<protein>
    <submittedName>
        <fullName evidence="9">Tfp pilus assembly protein PilF</fullName>
    </submittedName>
</protein>
<keyword evidence="4" id="KW-0802">TPR repeat</keyword>
<feature type="region of interest" description="Disordered" evidence="6">
    <location>
        <begin position="1000"/>
        <end position="1045"/>
    </location>
</feature>
<dbReference type="PANTHER" id="PTHR45586">
    <property type="entry name" value="TPR REPEAT-CONTAINING PROTEIN PA4667"/>
    <property type="match status" value="1"/>
</dbReference>
<evidence type="ECO:0000313" key="10">
    <source>
        <dbReference type="Proteomes" id="UP000293433"/>
    </source>
</evidence>
<accession>A0A4Q7LL36</accession>
<feature type="domain" description="Cellulose synthase operon C C-terminal" evidence="8">
    <location>
        <begin position="1106"/>
        <end position="1444"/>
    </location>
</feature>
<dbReference type="OrthoDB" id="174989at2"/>
<dbReference type="InterPro" id="IPR011990">
    <property type="entry name" value="TPR-like_helical_dom_sf"/>
</dbReference>
<proteinExistence type="predicted"/>
<reference evidence="9 10" key="1">
    <citation type="submission" date="2019-02" db="EMBL/GenBank/DDBJ databases">
        <title>Genomic Encyclopedia of Type Strains, Phase IV (KMG-IV): sequencing the most valuable type-strain genomes for metagenomic binning, comparative biology and taxonomic classification.</title>
        <authorList>
            <person name="Goeker M."/>
        </authorList>
    </citation>
    <scope>NUCLEOTIDE SEQUENCE [LARGE SCALE GENOMIC DNA]</scope>
    <source>
        <strain evidence="9 10">DSM 10617</strain>
    </source>
</reference>
<dbReference type="SMART" id="SM00028">
    <property type="entry name" value="TPR"/>
    <property type="match status" value="8"/>
</dbReference>
<organism evidence="9 10">
    <name type="scientific">Sphaerotilus mobilis</name>
    <dbReference type="NCBI Taxonomy" id="47994"/>
    <lineage>
        <taxon>Bacteria</taxon>
        <taxon>Pseudomonadati</taxon>
        <taxon>Pseudomonadota</taxon>
        <taxon>Betaproteobacteria</taxon>
        <taxon>Burkholderiales</taxon>
        <taxon>Sphaerotilaceae</taxon>
        <taxon>Sphaerotilus</taxon>
    </lineage>
</organism>
<dbReference type="InterPro" id="IPR051012">
    <property type="entry name" value="CellSynth/LPSAsmb/PSIAsmb"/>
</dbReference>
<feature type="signal peptide" evidence="7">
    <location>
        <begin position="1"/>
        <end position="24"/>
    </location>
</feature>
<dbReference type="GO" id="GO:0006011">
    <property type="term" value="P:UDP-alpha-D-glucose metabolic process"/>
    <property type="evidence" value="ECO:0007669"/>
    <property type="project" value="InterPro"/>
</dbReference>
<dbReference type="InterPro" id="IPR019734">
    <property type="entry name" value="TPR_rpt"/>
</dbReference>
<dbReference type="Gene3D" id="1.25.40.10">
    <property type="entry name" value="Tetratricopeptide repeat domain"/>
    <property type="match status" value="5"/>
</dbReference>
<feature type="compositionally biased region" description="Basic and acidic residues" evidence="6">
    <location>
        <begin position="872"/>
        <end position="891"/>
    </location>
</feature>
<dbReference type="Pfam" id="PF14559">
    <property type="entry name" value="TPR_19"/>
    <property type="match status" value="4"/>
</dbReference>
<dbReference type="GO" id="GO:0019867">
    <property type="term" value="C:outer membrane"/>
    <property type="evidence" value="ECO:0007669"/>
    <property type="project" value="InterPro"/>
</dbReference>
<sequence length="1461" mass="154672">MTPRLTALAAALALAGLTPSLPLAATTNAPAATPATATPTTADSPAVRTLIAQARRWQERGRADLAASAWRKLLAFEPQHAEALQGLAQAQIDLGQTEAANDTLATLRRSHPDSPALRRLEARQREGKAGDSSQLQKARQFASAGQYDAAARQYELLLADPNPQGALAVEYYQTLAGTARWDEARRGLERLAQADPDDVRTRLALAKVLSYREPSRRDAIARLATLSQTPDAGGVVSATTPSPAQRQEAREAWRQSLLWLTLKPTDSALLRDHLEQAGEDSAVRGRLDELLKGSDEARRMAEARERDPLVRSRRQGFDALQGGELDAAAERFTKLLQARPKDSDALGGLGVVRLRQARYGEARELLGQAVALSGDARSPWHKAHVNAQVRVLLQQAETARSAGRHQTALDTLRQATVLDARDPLPWVEAGDVQAELGHWAAAEGHYRTAQALEPPQPDAWRGWVRAMHAQRRGDEARVAIDALPDTRAGAIGGREPLLAMLLQQDAAQSQQRGELARAESQLDEALRLNPQDPWLRLSLAQLLTAQGRTEDARWLMDDLAAQNPRRADAWWALAQWQADLQQPAAGLQALDRIAPADRRPEMARLHRQLRVQLGLAQARELGAQGQSVAALAALQRAQTDAGREPELLASVGNAYGEAGQTARGLQLLRTALSQERGQAGTRDPGARLQYAQLLDNARQDSELAGLLPMLASQPLSPSQRDQLDGLRVGLTLRQVDRLREAGDTAGAYEQLEPLLNERPGDVRLALALARLHVAVGDPAQALDVVDAVLASEPANLDAWLARASAATAADDAALALASLEEASRLSPNNPRVLAEYARHHRARGELRLAADYLRAAIAAQRPAGTRAPLRRGLGDRSNDRITEPALDRPAEPSRAWGRPIASDLPPAMPALEPLLSAPTAASGSTSAQALGHQPPTRPLRGSIGTATGSPQTGQGGTGSLGTSSLGTATDAWLRGAGAEPAAGAPTGNGLANAPRDEVRAWDAGPRPSRSPAPSLASPNDLLADLPPTGAGRPDPSGMAAPRSVQTAAPLVATSPLVNTSPLAVTPRSALPKGLNDELAEVLAERGSRAFEGGAALRWRSGDSGTSQLVDLRAPVGFQTPVGDVGRLTLQAVPTMLEAGAPGQDDDAAGRFGSQALGGTRSAESVSASGVGLSIGLAGRMLAGDIGVTPLGFPVVNVVGGLRVGGLWGNRLGYGAEVSRRAVTDSVLSWAGVRDPRTGQVWGGVTATGVQGSLNWRGDDGLQLLARAGVHLLAGEGVRNNSRIELGAGTRWRSIDEPGRRLEWGLDLNYTHHAENLRHFTLGHGGYFSPQQSITLSAPIALMGQRAGLRWGLNVAPGLQAWREDSAPYYPQDGAAQQQLSNAVTLGQATSATHVGRSSIGLSIALQGAAEYRLGPQLALGSRLALDNAADYTQMSGGLYLRVSLDPDSVASPLRMPGSMLD</sequence>
<evidence type="ECO:0000256" key="3">
    <source>
        <dbReference type="ARBA" id="ARBA00022737"/>
    </source>
</evidence>
<feature type="compositionally biased region" description="Low complexity" evidence="6">
    <location>
        <begin position="909"/>
        <end position="931"/>
    </location>
</feature>
<evidence type="ECO:0000256" key="7">
    <source>
        <dbReference type="SAM" id="SignalP"/>
    </source>
</evidence>
<dbReference type="PANTHER" id="PTHR45586:SF1">
    <property type="entry name" value="LIPOPOLYSACCHARIDE ASSEMBLY PROTEIN B"/>
    <property type="match status" value="1"/>
</dbReference>
<keyword evidence="2 7" id="KW-0732">Signal</keyword>
<dbReference type="SUPFAM" id="SSF48452">
    <property type="entry name" value="TPR-like"/>
    <property type="match status" value="4"/>
</dbReference>
<evidence type="ECO:0000256" key="6">
    <source>
        <dbReference type="SAM" id="MobiDB-lite"/>
    </source>
</evidence>
<feature type="compositionally biased region" description="Low complexity" evidence="6">
    <location>
        <begin position="1005"/>
        <end position="1018"/>
    </location>
</feature>
<evidence type="ECO:0000256" key="4">
    <source>
        <dbReference type="ARBA" id="ARBA00022803"/>
    </source>
</evidence>
<comment type="caution">
    <text evidence="9">The sequence shown here is derived from an EMBL/GenBank/DDBJ whole genome shotgun (WGS) entry which is preliminary data.</text>
</comment>
<feature type="chain" id="PRO_5020237595" evidence="7">
    <location>
        <begin position="25"/>
        <end position="1461"/>
    </location>
</feature>
<dbReference type="GO" id="GO:0030244">
    <property type="term" value="P:cellulose biosynthetic process"/>
    <property type="evidence" value="ECO:0007669"/>
    <property type="project" value="UniProtKB-KW"/>
</dbReference>
<evidence type="ECO:0000256" key="2">
    <source>
        <dbReference type="ARBA" id="ARBA00022729"/>
    </source>
</evidence>
<dbReference type="UniPathway" id="UPA00694"/>
<gene>
    <name evidence="9" type="ORF">EV685_2044</name>
</gene>
<name>A0A4Q7LL36_9BURK</name>
<dbReference type="Pfam" id="PF05420">
    <property type="entry name" value="BCSC_C"/>
    <property type="match status" value="1"/>
</dbReference>
<dbReference type="Proteomes" id="UP000293433">
    <property type="component" value="Unassembled WGS sequence"/>
</dbReference>
<evidence type="ECO:0000256" key="1">
    <source>
        <dbReference type="ARBA" id="ARBA00005186"/>
    </source>
</evidence>
<evidence type="ECO:0000259" key="8">
    <source>
        <dbReference type="Pfam" id="PF05420"/>
    </source>
</evidence>
<dbReference type="InterPro" id="IPR008410">
    <property type="entry name" value="BCSC_C"/>
</dbReference>
<keyword evidence="5" id="KW-0135">Cellulose biosynthesis</keyword>
<dbReference type="RefSeq" id="WP_130481907.1">
    <property type="nucleotide sequence ID" value="NZ_SGWV01000009.1"/>
</dbReference>
<evidence type="ECO:0000256" key="5">
    <source>
        <dbReference type="ARBA" id="ARBA00022916"/>
    </source>
</evidence>
<dbReference type="InterPro" id="IPR003921">
    <property type="entry name" value="Cell_synth_C"/>
</dbReference>
<dbReference type="EMBL" id="SGWV01000009">
    <property type="protein sequence ID" value="RZS54567.1"/>
    <property type="molecule type" value="Genomic_DNA"/>
</dbReference>
<feature type="region of interest" description="Disordered" evidence="6">
    <location>
        <begin position="861"/>
        <end position="966"/>
    </location>
</feature>